<proteinExistence type="predicted"/>
<protein>
    <recommendedName>
        <fullName evidence="3">DNA polymerase III subunit delta</fullName>
    </recommendedName>
</protein>
<evidence type="ECO:0000313" key="2">
    <source>
        <dbReference type="Proteomes" id="UP000177122"/>
    </source>
</evidence>
<gene>
    <name evidence="1" type="ORF">A2845_05225</name>
</gene>
<evidence type="ECO:0000313" key="1">
    <source>
        <dbReference type="EMBL" id="OGZ04667.1"/>
    </source>
</evidence>
<comment type="caution">
    <text evidence="1">The sequence shown here is derived from an EMBL/GenBank/DDBJ whole genome shotgun (WGS) entry which is preliminary data.</text>
</comment>
<dbReference type="Proteomes" id="UP000177122">
    <property type="component" value="Unassembled WGS sequence"/>
</dbReference>
<dbReference type="EMBL" id="MHLI01000022">
    <property type="protein sequence ID" value="OGZ04667.1"/>
    <property type="molecule type" value="Genomic_DNA"/>
</dbReference>
<dbReference type="InterPro" id="IPR027417">
    <property type="entry name" value="P-loop_NTPase"/>
</dbReference>
<dbReference type="Gene3D" id="3.40.50.300">
    <property type="entry name" value="P-loop containing nucleotide triphosphate hydrolases"/>
    <property type="match status" value="1"/>
</dbReference>
<organism evidence="1 2">
    <name type="scientific">Candidatus Lloydbacteria bacterium RIFCSPHIGHO2_01_FULL_49_22</name>
    <dbReference type="NCBI Taxonomy" id="1798658"/>
    <lineage>
        <taxon>Bacteria</taxon>
        <taxon>Candidatus Lloydiibacteriota</taxon>
    </lineage>
</organism>
<reference evidence="1 2" key="1">
    <citation type="journal article" date="2016" name="Nat. Commun.">
        <title>Thousands of microbial genomes shed light on interconnected biogeochemical processes in an aquifer system.</title>
        <authorList>
            <person name="Anantharaman K."/>
            <person name="Brown C.T."/>
            <person name="Hug L.A."/>
            <person name="Sharon I."/>
            <person name="Castelle C.J."/>
            <person name="Probst A.J."/>
            <person name="Thomas B.C."/>
            <person name="Singh A."/>
            <person name="Wilkins M.J."/>
            <person name="Karaoz U."/>
            <person name="Brodie E.L."/>
            <person name="Williams K.H."/>
            <person name="Hubbard S.S."/>
            <person name="Banfield J.F."/>
        </authorList>
    </citation>
    <scope>NUCLEOTIDE SEQUENCE [LARGE SCALE GENOMIC DNA]</scope>
</reference>
<name>A0A1G2CTT9_9BACT</name>
<evidence type="ECO:0008006" key="3">
    <source>
        <dbReference type="Google" id="ProtNLM"/>
    </source>
</evidence>
<dbReference type="Pfam" id="PF13177">
    <property type="entry name" value="DNA_pol3_delta2"/>
    <property type="match status" value="1"/>
</dbReference>
<accession>A0A1G2CTT9</accession>
<sequence length="231" mass="26085">MDLRPHIALSSLSHAYVIEGARASGLSALRDLMESFGIAIKANPDYHEYQYETLLIEHARELRREQGMRGAEGAKKIFVVAFNAIHHESQNALLKTLEEPTDNTHFFFLVRTSEILLPTVRSRMQVVRGEESKGDALPLAAEFLKSSISARMKMIEPMTKAKTDDKPRAKEEARLFVEALEPLLYEKITQEEPRITRALEDVLIAKRELSGRSPSVKLLLEHLVLTVPRGS</sequence>
<dbReference type="AlphaFoldDB" id="A0A1G2CTT9"/>
<dbReference type="SUPFAM" id="SSF52540">
    <property type="entry name" value="P-loop containing nucleoside triphosphate hydrolases"/>
    <property type="match status" value="1"/>
</dbReference>